<sequence length="619" mass="68547">MSTRSAAGSLLPLGDPDAIIRAARRKAKIAAALQDRNPISPLNSTLSNSTLHNLPPLPPSPTMADSPAINTASDDSQKIVFPADVAGGSSSNQQQSQAVPLSLQDYLKGILQLQHRSIDQANLDRHAERERREADIAQRQADAERIACLEETVLLLSVKREPTEQPVNQEPIRTESGRLDLQRFRIDGPYYTDTSQAVEPFITWIEGVEIAFTTKAVTRDDDKIRVVGLLIREGRTQRFYAQGITKFLEGTWADFRCKLLTFALPPLWHTDLREKFRGLKMTNTESFLDYSSRSRTLQNIPFDFGTFENRCSLFWGGIVLKQTSTRARPPPSSTPSSNSSQTRTKEENIWRVHAYLDSMNLCRFCRKKCGSAAGACTGIMDRSFVHIPASFVAPPIPADWKPPVGRGSAPPSAGKPTHPPAGRPPGRSVTVSGIAEESTEQDLDVASLSAISAMDYELQLALSEGYVPPTNPHRLIIHFIHEGRDLRGLIDTGSEVNIILTRTTERMGIDTFTSTKPTIVNLAMDNTGLTPIILNHAAKLSLSVFWSSLRFDDVTLKVGPIKGDYDMILGIHFLSQFNLSASIFYHSLQCARTGCNIFDYRVPAEIQKKFSSYSSPSWH</sequence>
<evidence type="ECO:0000313" key="3">
    <source>
        <dbReference type="EMBL" id="KNE90808.1"/>
    </source>
</evidence>
<feature type="region of interest" description="Disordered" evidence="2">
    <location>
        <begin position="398"/>
        <end position="430"/>
    </location>
</feature>
<dbReference type="Gene3D" id="2.40.70.10">
    <property type="entry name" value="Acid Proteases"/>
    <property type="match status" value="1"/>
</dbReference>
<evidence type="ECO:0000313" key="4">
    <source>
        <dbReference type="Proteomes" id="UP000054564"/>
    </source>
</evidence>
<proteinExistence type="predicted"/>
<evidence type="ECO:0000256" key="1">
    <source>
        <dbReference type="SAM" id="Coils"/>
    </source>
</evidence>
<organism evidence="3 4">
    <name type="scientific">Puccinia striiformis f. sp. tritici PST-78</name>
    <dbReference type="NCBI Taxonomy" id="1165861"/>
    <lineage>
        <taxon>Eukaryota</taxon>
        <taxon>Fungi</taxon>
        <taxon>Dikarya</taxon>
        <taxon>Basidiomycota</taxon>
        <taxon>Pucciniomycotina</taxon>
        <taxon>Pucciniomycetes</taxon>
        <taxon>Pucciniales</taxon>
        <taxon>Pucciniaceae</taxon>
        <taxon>Puccinia</taxon>
    </lineage>
</organism>
<dbReference type="CDD" id="cd00303">
    <property type="entry name" value="retropepsin_like"/>
    <property type="match status" value="1"/>
</dbReference>
<protein>
    <submittedName>
        <fullName evidence="3">Uncharacterized protein</fullName>
    </submittedName>
</protein>
<dbReference type="EMBL" id="AJIL01000235">
    <property type="protein sequence ID" value="KNE90808.1"/>
    <property type="molecule type" value="Genomic_DNA"/>
</dbReference>
<dbReference type="Proteomes" id="UP000054564">
    <property type="component" value="Unassembled WGS sequence"/>
</dbReference>
<evidence type="ECO:0000256" key="2">
    <source>
        <dbReference type="SAM" id="MobiDB-lite"/>
    </source>
</evidence>
<name>A0A0L0UUV0_9BASI</name>
<reference evidence="4" key="1">
    <citation type="submission" date="2014-03" db="EMBL/GenBank/DDBJ databases">
        <title>The Genome Sequence of Puccinia striiformis f. sp. tritici PST-78.</title>
        <authorList>
            <consortium name="The Broad Institute Genome Sequencing Platform"/>
            <person name="Cuomo C."/>
            <person name="Hulbert S."/>
            <person name="Chen X."/>
            <person name="Walker B."/>
            <person name="Young S.K."/>
            <person name="Zeng Q."/>
            <person name="Gargeya S."/>
            <person name="Fitzgerald M."/>
            <person name="Haas B."/>
            <person name="Abouelleil A."/>
            <person name="Alvarado L."/>
            <person name="Arachchi H.M."/>
            <person name="Berlin A.M."/>
            <person name="Chapman S.B."/>
            <person name="Goldberg J."/>
            <person name="Griggs A."/>
            <person name="Gujja S."/>
            <person name="Hansen M."/>
            <person name="Howarth C."/>
            <person name="Imamovic A."/>
            <person name="Larimer J."/>
            <person name="McCowan C."/>
            <person name="Montmayeur A."/>
            <person name="Murphy C."/>
            <person name="Neiman D."/>
            <person name="Pearson M."/>
            <person name="Priest M."/>
            <person name="Roberts A."/>
            <person name="Saif S."/>
            <person name="Shea T."/>
            <person name="Sisk P."/>
            <person name="Sykes S."/>
            <person name="Wortman J."/>
            <person name="Nusbaum C."/>
            <person name="Birren B."/>
        </authorList>
    </citation>
    <scope>NUCLEOTIDE SEQUENCE [LARGE SCALE GENOMIC DNA]</scope>
    <source>
        <strain evidence="4">race PST-78</strain>
    </source>
</reference>
<keyword evidence="4" id="KW-1185">Reference proteome</keyword>
<dbReference type="STRING" id="1165861.A0A0L0UUV0"/>
<dbReference type="AlphaFoldDB" id="A0A0L0UUV0"/>
<dbReference type="OrthoDB" id="10660470at2759"/>
<comment type="caution">
    <text evidence="3">The sequence shown here is derived from an EMBL/GenBank/DDBJ whole genome shotgun (WGS) entry which is preliminary data.</text>
</comment>
<feature type="coiled-coil region" evidence="1">
    <location>
        <begin position="120"/>
        <end position="147"/>
    </location>
</feature>
<dbReference type="SUPFAM" id="SSF50630">
    <property type="entry name" value="Acid proteases"/>
    <property type="match status" value="1"/>
</dbReference>
<keyword evidence="1" id="KW-0175">Coiled coil</keyword>
<gene>
    <name evidence="3" type="ORF">PSTG_15756</name>
</gene>
<feature type="region of interest" description="Disordered" evidence="2">
    <location>
        <begin position="324"/>
        <end position="345"/>
    </location>
</feature>
<accession>A0A0L0UUV0</accession>
<dbReference type="InterPro" id="IPR021109">
    <property type="entry name" value="Peptidase_aspartic_dom_sf"/>
</dbReference>